<dbReference type="AlphaFoldDB" id="A0A3M7R9Z6"/>
<dbReference type="GO" id="GO:0006508">
    <property type="term" value="P:proteolysis"/>
    <property type="evidence" value="ECO:0007669"/>
    <property type="project" value="InterPro"/>
</dbReference>
<evidence type="ECO:0000256" key="1">
    <source>
        <dbReference type="SAM" id="MobiDB-lite"/>
    </source>
</evidence>
<dbReference type="CDD" id="cd00303">
    <property type="entry name" value="retropepsin_like"/>
    <property type="match status" value="1"/>
</dbReference>
<name>A0A3M7R9Z6_BRAPC</name>
<reference evidence="2 3" key="1">
    <citation type="journal article" date="2018" name="Sci. Rep.">
        <title>Genomic signatures of local adaptation to the degree of environmental predictability in rotifers.</title>
        <authorList>
            <person name="Franch-Gras L."/>
            <person name="Hahn C."/>
            <person name="Garcia-Roger E.M."/>
            <person name="Carmona M.J."/>
            <person name="Serra M."/>
            <person name="Gomez A."/>
        </authorList>
    </citation>
    <scope>NUCLEOTIDE SEQUENCE [LARGE SCALE GENOMIC DNA]</scope>
    <source>
        <strain evidence="2">HYR1</strain>
    </source>
</reference>
<feature type="non-terminal residue" evidence="2">
    <location>
        <position position="374"/>
    </location>
</feature>
<evidence type="ECO:0000313" key="3">
    <source>
        <dbReference type="Proteomes" id="UP000276133"/>
    </source>
</evidence>
<dbReference type="SUPFAM" id="SSF50630">
    <property type="entry name" value="Acid proteases"/>
    <property type="match status" value="1"/>
</dbReference>
<feature type="region of interest" description="Disordered" evidence="1">
    <location>
        <begin position="239"/>
        <end position="275"/>
    </location>
</feature>
<dbReference type="InterPro" id="IPR001969">
    <property type="entry name" value="Aspartic_peptidase_AS"/>
</dbReference>
<comment type="caution">
    <text evidence="2">The sequence shown here is derived from an EMBL/GenBank/DDBJ whole genome shotgun (WGS) entry which is preliminary data.</text>
</comment>
<organism evidence="2 3">
    <name type="scientific">Brachionus plicatilis</name>
    <name type="common">Marine rotifer</name>
    <name type="synonym">Brachionus muelleri</name>
    <dbReference type="NCBI Taxonomy" id="10195"/>
    <lineage>
        <taxon>Eukaryota</taxon>
        <taxon>Metazoa</taxon>
        <taxon>Spiralia</taxon>
        <taxon>Gnathifera</taxon>
        <taxon>Rotifera</taxon>
        <taxon>Eurotatoria</taxon>
        <taxon>Monogononta</taxon>
        <taxon>Pseudotrocha</taxon>
        <taxon>Ploima</taxon>
        <taxon>Brachionidae</taxon>
        <taxon>Brachionus</taxon>
    </lineage>
</organism>
<keyword evidence="3" id="KW-1185">Reference proteome</keyword>
<dbReference type="GO" id="GO:0004190">
    <property type="term" value="F:aspartic-type endopeptidase activity"/>
    <property type="evidence" value="ECO:0007669"/>
    <property type="project" value="InterPro"/>
</dbReference>
<dbReference type="InterPro" id="IPR021109">
    <property type="entry name" value="Peptidase_aspartic_dom_sf"/>
</dbReference>
<dbReference type="PROSITE" id="PS00141">
    <property type="entry name" value="ASP_PROTEASE"/>
    <property type="match status" value="1"/>
</dbReference>
<dbReference type="EMBL" id="REGN01003859">
    <property type="protein sequence ID" value="RNA20423.1"/>
    <property type="molecule type" value="Genomic_DNA"/>
</dbReference>
<dbReference type="Gene3D" id="2.40.70.10">
    <property type="entry name" value="Acid Proteases"/>
    <property type="match status" value="1"/>
</dbReference>
<proteinExistence type="predicted"/>
<dbReference type="Pfam" id="PF13975">
    <property type="entry name" value="gag-asp_proteas"/>
    <property type="match status" value="1"/>
</dbReference>
<sequence length="374" mass="42729">MDKFVGTKALFKTRLVVQRGNLQKYNEDFKFETIRTFVEEYFTSVDVSKLTDHEHKIIENLQKHEIFVDCDVLDELKQHMCGGSDTVEKKTNFNTTFINNIEPLTGNEDGVDEWFNQYDRIAFANGWSREEKGRKLPVWLKDKALNTWYDMPQEKTIDDYSATLKKAFNKAFKSSASEDANKALLGRFRTGIIPKIQSIMCTTEPKNFEEAVELAGKIEKLLELRLSTMTINKIDKDRYNDNKTNAENPRKSRGANMEEFSNRRNRSKSNYSNRNTGSPWGLPVLYHSSTNSHNDITATYVKVTINGTKILAILDSGAAKTMISSVFAIQLNLKPLQQATKNKWVSASGSELISKGDANAKISLWKLLFYSKVR</sequence>
<accession>A0A3M7R9Z6</accession>
<gene>
    <name evidence="2" type="ORF">BpHYR1_022966</name>
</gene>
<evidence type="ECO:0000313" key="2">
    <source>
        <dbReference type="EMBL" id="RNA20423.1"/>
    </source>
</evidence>
<protein>
    <submittedName>
        <fullName evidence="2">Uncharacterized protein</fullName>
    </submittedName>
</protein>
<dbReference type="Proteomes" id="UP000276133">
    <property type="component" value="Unassembled WGS sequence"/>
</dbReference>